<evidence type="ECO:0000256" key="2">
    <source>
        <dbReference type="ARBA" id="ARBA00022638"/>
    </source>
</evidence>
<dbReference type="InterPro" id="IPR052619">
    <property type="entry name" value="Phage_lysozyme-like"/>
</dbReference>
<dbReference type="GO" id="GO:0042742">
    <property type="term" value="P:defense response to bacterium"/>
    <property type="evidence" value="ECO:0007669"/>
    <property type="project" value="UniProtKB-KW"/>
</dbReference>
<dbReference type="GO" id="GO:0003796">
    <property type="term" value="F:lysozyme activity"/>
    <property type="evidence" value="ECO:0007669"/>
    <property type="project" value="UniProtKB-EC"/>
</dbReference>
<dbReference type="InterPro" id="IPR023347">
    <property type="entry name" value="Lysozyme_dom_sf"/>
</dbReference>
<dbReference type="OrthoDB" id="9091992at2"/>
<dbReference type="GO" id="GO:0009253">
    <property type="term" value="P:peptidoglycan catabolic process"/>
    <property type="evidence" value="ECO:0007669"/>
    <property type="project" value="InterPro"/>
</dbReference>
<dbReference type="HOGENOM" id="CLU_115295_0_0_4"/>
<keyword evidence="2 3" id="KW-0081">Bacteriolytic enzyme</keyword>
<organism evidence="4 5">
    <name type="scientific">Mycetohabitans rhizoxinica (strain DSM 19002 / CIP 109453 / HKI 454)</name>
    <name type="common">Paraburkholderia rhizoxinica</name>
    <dbReference type="NCBI Taxonomy" id="882378"/>
    <lineage>
        <taxon>Bacteria</taxon>
        <taxon>Pseudomonadati</taxon>
        <taxon>Pseudomonadota</taxon>
        <taxon>Betaproteobacteria</taxon>
        <taxon>Burkholderiales</taxon>
        <taxon>Burkholderiaceae</taxon>
        <taxon>Mycetohabitans</taxon>
    </lineage>
</organism>
<evidence type="ECO:0000313" key="5">
    <source>
        <dbReference type="Proteomes" id="UP000007437"/>
    </source>
</evidence>
<dbReference type="EC" id="3.2.1.17" evidence="3"/>
<dbReference type="PANTHER" id="PTHR37406">
    <property type="entry name" value="T4-TYPE LYSOZYME 1-RELATED"/>
    <property type="match status" value="1"/>
</dbReference>
<dbReference type="RefSeq" id="WP_013434708.1">
    <property type="nucleotide sequence ID" value="NC_014722.1"/>
</dbReference>
<dbReference type="Gene3D" id="1.10.530.40">
    <property type="match status" value="1"/>
</dbReference>
<dbReference type="InterPro" id="IPR023346">
    <property type="entry name" value="Lysozyme-like_dom_sf"/>
</dbReference>
<dbReference type="InterPro" id="IPR002196">
    <property type="entry name" value="Glyco_hydro_24"/>
</dbReference>
<proteinExistence type="inferred from homology"/>
<comment type="catalytic activity">
    <reaction evidence="3">
        <text>Hydrolysis of (1-&gt;4)-beta-linkages between N-acetylmuramic acid and N-acetyl-D-glucosamine residues in a peptidoglycan and between N-acetyl-D-glucosamine residues in chitodextrins.</text>
        <dbReference type="EC" id="3.2.1.17"/>
    </reaction>
</comment>
<dbReference type="GO" id="GO:0016998">
    <property type="term" value="P:cell wall macromolecule catabolic process"/>
    <property type="evidence" value="ECO:0007669"/>
    <property type="project" value="InterPro"/>
</dbReference>
<dbReference type="STRING" id="882378.RBRH_01189"/>
<keyword evidence="3 4" id="KW-0378">Hydrolase</keyword>
<keyword evidence="1 3" id="KW-0929">Antimicrobial</keyword>
<comment type="similarity">
    <text evidence="3">Belongs to the glycosyl hydrolase 24 family.</text>
</comment>
<dbReference type="eggNOG" id="COG3772">
    <property type="taxonomic scope" value="Bacteria"/>
</dbReference>
<dbReference type="Pfam" id="PF00959">
    <property type="entry name" value="Phage_lysozyme"/>
    <property type="match status" value="1"/>
</dbReference>
<reference evidence="4 5" key="1">
    <citation type="journal article" date="2011" name="J. Bacteriol.">
        <title>Complete genome sequence of Burkholderia rhizoxinica, an endosymbiont of Rhizopus microsporus.</title>
        <authorList>
            <person name="Lackner G."/>
            <person name="Moebius N."/>
            <person name="Partida-Martinez L."/>
            <person name="Hertweck C."/>
        </authorList>
    </citation>
    <scope>NUCLEOTIDE SEQUENCE [LARGE SCALE GENOMIC DNA]</scope>
    <source>
        <strain evidence="5">DSM 19002 / CIP 109453 / HKI 454</strain>
    </source>
</reference>
<dbReference type="CAZy" id="GH24">
    <property type="family name" value="Glycoside Hydrolase Family 24"/>
</dbReference>
<dbReference type="GO" id="GO:0031640">
    <property type="term" value="P:killing of cells of another organism"/>
    <property type="evidence" value="ECO:0007669"/>
    <property type="project" value="UniProtKB-KW"/>
</dbReference>
<evidence type="ECO:0000256" key="1">
    <source>
        <dbReference type="ARBA" id="ARBA00022529"/>
    </source>
</evidence>
<dbReference type="Proteomes" id="UP000007437">
    <property type="component" value="Chromosome"/>
</dbReference>
<name>E5APE2_MYCRK</name>
<keyword evidence="3 4" id="KW-0326">Glycosidase</keyword>
<evidence type="ECO:0000256" key="3">
    <source>
        <dbReference type="RuleBase" id="RU003788"/>
    </source>
</evidence>
<dbReference type="KEGG" id="brh:RBRH_01189"/>
<dbReference type="PANTHER" id="PTHR37406:SF1">
    <property type="entry name" value="T4-TYPE LYSOZYME 1-RELATED"/>
    <property type="match status" value="1"/>
</dbReference>
<gene>
    <name evidence="4" type="ordered locus">RBRH_01189</name>
</gene>
<sequence length="141" mass="15727">MTKTFNMSTLLSVLSRDEGRRLKPYLDTAGKTTIGVGRNLTDVGISEGECSLLLENDVMRSIMWLDRHLPWWRSLDAVRQRVIINMAFNMGRKLLTFANTLAAMQRGDYEAAANGMLASKWATQVGARAQRLASMMRTGAS</sequence>
<dbReference type="AlphaFoldDB" id="E5APE2"/>
<evidence type="ECO:0000313" key="4">
    <source>
        <dbReference type="EMBL" id="CBW74474.1"/>
    </source>
</evidence>
<accession>E5APE2</accession>
<dbReference type="SUPFAM" id="SSF53955">
    <property type="entry name" value="Lysozyme-like"/>
    <property type="match status" value="1"/>
</dbReference>
<dbReference type="EMBL" id="FR687359">
    <property type="protein sequence ID" value="CBW74474.1"/>
    <property type="molecule type" value="Genomic_DNA"/>
</dbReference>
<protein>
    <recommendedName>
        <fullName evidence="3">Lysozyme</fullName>
        <ecNumber evidence="3">3.2.1.17</ecNumber>
    </recommendedName>
</protein>